<proteinExistence type="predicted"/>
<protein>
    <submittedName>
        <fullName evidence="1">Uncharacterized protein</fullName>
    </submittedName>
</protein>
<name>A0A497Z0Y2_9RHOB</name>
<dbReference type="InterPro" id="IPR045386">
    <property type="entry name" value="DUF6525"/>
</dbReference>
<comment type="caution">
    <text evidence="1">The sequence shown here is derived from an EMBL/GenBank/DDBJ whole genome shotgun (WGS) entry which is preliminary data.</text>
</comment>
<evidence type="ECO:0000313" key="1">
    <source>
        <dbReference type="EMBL" id="RLJ98955.1"/>
    </source>
</evidence>
<dbReference type="Pfam" id="PF20135">
    <property type="entry name" value="DUF6525"/>
    <property type="match status" value="1"/>
</dbReference>
<organism evidence="1 2">
    <name type="scientific">Ruegeria conchae</name>
    <dbReference type="NCBI Taxonomy" id="981384"/>
    <lineage>
        <taxon>Bacteria</taxon>
        <taxon>Pseudomonadati</taxon>
        <taxon>Pseudomonadota</taxon>
        <taxon>Alphaproteobacteria</taxon>
        <taxon>Rhodobacterales</taxon>
        <taxon>Roseobacteraceae</taxon>
        <taxon>Ruegeria</taxon>
    </lineage>
</organism>
<dbReference type="EMBL" id="RCCT01000008">
    <property type="protein sequence ID" value="RLJ98955.1"/>
    <property type="molecule type" value="Genomic_DNA"/>
</dbReference>
<dbReference type="AlphaFoldDB" id="A0A497Z0Y2"/>
<reference evidence="1 2" key="1">
    <citation type="submission" date="2018-10" db="EMBL/GenBank/DDBJ databases">
        <title>Genomic Encyclopedia of Archaeal and Bacterial Type Strains, Phase II (KMG-II): from individual species to whole genera.</title>
        <authorList>
            <person name="Goeker M."/>
        </authorList>
    </citation>
    <scope>NUCLEOTIDE SEQUENCE [LARGE SCALE GENOMIC DNA]</scope>
    <source>
        <strain evidence="1 2">DSM 29317</strain>
    </source>
</reference>
<gene>
    <name evidence="1" type="ORF">CLV75_4079</name>
</gene>
<keyword evidence="2" id="KW-1185">Reference proteome</keyword>
<dbReference type="STRING" id="981384.GCA_000192475_03972"/>
<evidence type="ECO:0000313" key="2">
    <source>
        <dbReference type="Proteomes" id="UP000271700"/>
    </source>
</evidence>
<sequence>MSARYDVIRGVIPANAGRAIKGNSGRNLQTQLKRRRRRGSPMQAYDALPQGLRQWLAPACLPWSPASALKIWDQAGGSANPMAAILRLDAIERSMLRQDALIWDTPGKQSSADPAA</sequence>
<dbReference type="Proteomes" id="UP000271700">
    <property type="component" value="Unassembled WGS sequence"/>
</dbReference>
<accession>A0A497Z0Y2</accession>